<dbReference type="InterPro" id="IPR036291">
    <property type="entry name" value="NAD(P)-bd_dom_sf"/>
</dbReference>
<sequence>MRVLVLGGSWFVGRVVVEEAAGRGHDVTVFNRGVTAARLPAGVRRVVGDRESAADVRSLARSGPWDVVVDVSGNVPAVVGQSARVLADVAERSAFISTISAYREWPHAPVDEDSPLWDADPDHDPGTRRWDPDAYGPLKVGCEIAWHEAVGPQRLLVLRPHVVLGRYEYVGRLPWWLKRMRRGGQVLAPAPDRAVQPVDVRDLAQFLLDRIEQGDGGFFNVAPRPEATAYSAMLHACMSVTAASAERPAELIWVDEGWLVSQGVAQWTELPLWRNAAAPWAMNVERAHAAGLQCRPIAETVDDTWAWLRDGGRAVDHERFAEHGIAAEKEAAIVRRWLARLDRVGEVSWPAPLRTPD</sequence>
<dbReference type="Gene3D" id="3.40.50.720">
    <property type="entry name" value="NAD(P)-binding Rossmann-like Domain"/>
    <property type="match status" value="1"/>
</dbReference>
<feature type="domain" description="NAD-dependent epimerase/dehydratase" evidence="1">
    <location>
        <begin position="3"/>
        <end position="77"/>
    </location>
</feature>
<dbReference type="EMBL" id="BAABAT010000001">
    <property type="protein sequence ID" value="GAA4243160.1"/>
    <property type="molecule type" value="Genomic_DNA"/>
</dbReference>
<accession>A0ABP8CTA7</accession>
<gene>
    <name evidence="2" type="ORF">GCM10022255_001040</name>
</gene>
<evidence type="ECO:0000313" key="2">
    <source>
        <dbReference type="EMBL" id="GAA4243160.1"/>
    </source>
</evidence>
<reference evidence="3" key="1">
    <citation type="journal article" date="2019" name="Int. J. Syst. Evol. Microbiol.">
        <title>The Global Catalogue of Microorganisms (GCM) 10K type strain sequencing project: providing services to taxonomists for standard genome sequencing and annotation.</title>
        <authorList>
            <consortium name="The Broad Institute Genomics Platform"/>
            <consortium name="The Broad Institute Genome Sequencing Center for Infectious Disease"/>
            <person name="Wu L."/>
            <person name="Ma J."/>
        </authorList>
    </citation>
    <scope>NUCLEOTIDE SEQUENCE [LARGE SCALE GENOMIC DNA]</scope>
    <source>
        <strain evidence="3">JCM 17441</strain>
    </source>
</reference>
<dbReference type="Proteomes" id="UP001500620">
    <property type="component" value="Unassembled WGS sequence"/>
</dbReference>
<evidence type="ECO:0000313" key="3">
    <source>
        <dbReference type="Proteomes" id="UP001500620"/>
    </source>
</evidence>
<dbReference type="Pfam" id="PF01370">
    <property type="entry name" value="Epimerase"/>
    <property type="match status" value="1"/>
</dbReference>
<dbReference type="InterPro" id="IPR001509">
    <property type="entry name" value="Epimerase_deHydtase"/>
</dbReference>
<evidence type="ECO:0000259" key="1">
    <source>
        <dbReference type="Pfam" id="PF01370"/>
    </source>
</evidence>
<name>A0ABP8CTA7_9ACTN</name>
<dbReference type="SUPFAM" id="SSF51735">
    <property type="entry name" value="NAD(P)-binding Rossmann-fold domains"/>
    <property type="match status" value="1"/>
</dbReference>
<proteinExistence type="predicted"/>
<comment type="caution">
    <text evidence="2">The sequence shown here is derived from an EMBL/GenBank/DDBJ whole genome shotgun (WGS) entry which is preliminary data.</text>
</comment>
<dbReference type="RefSeq" id="WP_345119979.1">
    <property type="nucleotide sequence ID" value="NZ_BAABAT010000001.1"/>
</dbReference>
<organism evidence="2 3">
    <name type="scientific">Dactylosporangium darangshiense</name>
    <dbReference type="NCBI Taxonomy" id="579108"/>
    <lineage>
        <taxon>Bacteria</taxon>
        <taxon>Bacillati</taxon>
        <taxon>Actinomycetota</taxon>
        <taxon>Actinomycetes</taxon>
        <taxon>Micromonosporales</taxon>
        <taxon>Micromonosporaceae</taxon>
        <taxon>Dactylosporangium</taxon>
    </lineage>
</organism>
<keyword evidence="3" id="KW-1185">Reference proteome</keyword>
<protein>
    <submittedName>
        <fullName evidence="2">NAD-dependent epimerase/dehydratase family protein</fullName>
    </submittedName>
</protein>